<evidence type="ECO:0000313" key="2">
    <source>
        <dbReference type="EMBL" id="GAA4397369.1"/>
    </source>
</evidence>
<sequence length="356" mass="39462">MLEDAYNERKSAMLRSRGWSTRIVPLTGYGSESQLRVFARVIMTRGEQDDPEEPTHAARLRAVELETRGWRAFLTTPAIDEVVTIRINERITTARTDRGGFIDLTVRGHGLTPGWHRIFVGSPNAQTIDVPVLVIGNDVTHGIVSDIDDTVLSTSLPRPMIAAWNTFLRSEGARKAVPGMATMYRELLAEHPEAPVIYLSTGAWNTSPWLTRFLRRNGYPKGPMLLTDWGPTNTGWFRSGQEHKHAQLHRLARELPHVKWLLIGDDGQHDPKIYTEFTSRKPGHVRGIAIRELSPGEQVLSHVIPVANDDLVPAPTEELDVPVVRAPDGYGLAPQVRAIWASDPADGPSAPGVSRG</sequence>
<dbReference type="InterPro" id="IPR052935">
    <property type="entry name" value="Mg2+_PAP"/>
</dbReference>
<dbReference type="Pfam" id="PF09949">
    <property type="entry name" value="APP1_cat"/>
    <property type="match status" value="1"/>
</dbReference>
<dbReference type="EMBL" id="BAABFX010000028">
    <property type="protein sequence ID" value="GAA4397369.1"/>
    <property type="molecule type" value="Genomic_DNA"/>
</dbReference>
<proteinExistence type="predicted"/>
<feature type="domain" description="Phosphatidate phosphatase APP1 catalytic" evidence="1">
    <location>
        <begin position="142"/>
        <end position="292"/>
    </location>
</feature>
<gene>
    <name evidence="2" type="ORF">GCM10023153_21190</name>
</gene>
<evidence type="ECO:0000259" key="1">
    <source>
        <dbReference type="Pfam" id="PF09949"/>
    </source>
</evidence>
<accession>A0ABP8JX69</accession>
<comment type="caution">
    <text evidence="2">The sequence shown here is derived from an EMBL/GenBank/DDBJ whole genome shotgun (WGS) entry which is preliminary data.</text>
</comment>
<dbReference type="PANTHER" id="PTHR28208">
    <property type="entry name" value="PHOSPHATIDATE PHOSPHATASE APP1"/>
    <property type="match status" value="1"/>
</dbReference>
<organism evidence="2 3">
    <name type="scientific">Ornithinibacter aureus</name>
    <dbReference type="NCBI Taxonomy" id="622664"/>
    <lineage>
        <taxon>Bacteria</taxon>
        <taxon>Bacillati</taxon>
        <taxon>Actinomycetota</taxon>
        <taxon>Actinomycetes</taxon>
        <taxon>Micrococcales</taxon>
        <taxon>Intrasporangiaceae</taxon>
        <taxon>Ornithinibacter</taxon>
    </lineage>
</organism>
<keyword evidence="3" id="KW-1185">Reference proteome</keyword>
<name>A0ABP8JX69_9MICO</name>
<dbReference type="PANTHER" id="PTHR28208:SF3">
    <property type="entry name" value="PHOSPHATIDATE PHOSPHATASE APP1"/>
    <property type="match status" value="1"/>
</dbReference>
<evidence type="ECO:0000313" key="3">
    <source>
        <dbReference type="Proteomes" id="UP001500390"/>
    </source>
</evidence>
<dbReference type="Proteomes" id="UP001500390">
    <property type="component" value="Unassembled WGS sequence"/>
</dbReference>
<protein>
    <submittedName>
        <fullName evidence="2">App1 family protein</fullName>
    </submittedName>
</protein>
<dbReference type="Gene3D" id="3.40.50.1000">
    <property type="entry name" value="HAD superfamily/HAD-like"/>
    <property type="match status" value="1"/>
</dbReference>
<dbReference type="InterPro" id="IPR023214">
    <property type="entry name" value="HAD_sf"/>
</dbReference>
<dbReference type="InterPro" id="IPR019236">
    <property type="entry name" value="APP1_cat"/>
</dbReference>
<reference evidence="3" key="1">
    <citation type="journal article" date="2019" name="Int. J. Syst. Evol. Microbiol.">
        <title>The Global Catalogue of Microorganisms (GCM) 10K type strain sequencing project: providing services to taxonomists for standard genome sequencing and annotation.</title>
        <authorList>
            <consortium name="The Broad Institute Genomics Platform"/>
            <consortium name="The Broad Institute Genome Sequencing Center for Infectious Disease"/>
            <person name="Wu L."/>
            <person name="Ma J."/>
        </authorList>
    </citation>
    <scope>NUCLEOTIDE SEQUENCE [LARGE SCALE GENOMIC DNA]</scope>
    <source>
        <strain evidence="3">JCM 17738</strain>
    </source>
</reference>